<keyword evidence="2" id="KW-1185">Reference proteome</keyword>
<gene>
    <name evidence="1" type="ORF">BDM02DRAFT_3152982</name>
</gene>
<dbReference type="Proteomes" id="UP000886501">
    <property type="component" value="Unassembled WGS sequence"/>
</dbReference>
<comment type="caution">
    <text evidence="1">The sequence shown here is derived from an EMBL/GenBank/DDBJ whole genome shotgun (WGS) entry which is preliminary data.</text>
</comment>
<evidence type="ECO:0000313" key="2">
    <source>
        <dbReference type="Proteomes" id="UP000886501"/>
    </source>
</evidence>
<accession>A0ACB6ZW23</accession>
<reference evidence="1" key="2">
    <citation type="journal article" date="2020" name="Nat. Commun.">
        <title>Large-scale genome sequencing of mycorrhizal fungi provides insights into the early evolution of symbiotic traits.</title>
        <authorList>
            <person name="Miyauchi S."/>
            <person name="Kiss E."/>
            <person name="Kuo A."/>
            <person name="Drula E."/>
            <person name="Kohler A."/>
            <person name="Sanchez-Garcia M."/>
            <person name="Morin E."/>
            <person name="Andreopoulos B."/>
            <person name="Barry K.W."/>
            <person name="Bonito G."/>
            <person name="Buee M."/>
            <person name="Carver A."/>
            <person name="Chen C."/>
            <person name="Cichocki N."/>
            <person name="Clum A."/>
            <person name="Culley D."/>
            <person name="Crous P.W."/>
            <person name="Fauchery L."/>
            <person name="Girlanda M."/>
            <person name="Hayes R.D."/>
            <person name="Keri Z."/>
            <person name="LaButti K."/>
            <person name="Lipzen A."/>
            <person name="Lombard V."/>
            <person name="Magnuson J."/>
            <person name="Maillard F."/>
            <person name="Murat C."/>
            <person name="Nolan M."/>
            <person name="Ohm R.A."/>
            <person name="Pangilinan J."/>
            <person name="Pereira M.F."/>
            <person name="Perotto S."/>
            <person name="Peter M."/>
            <person name="Pfister S."/>
            <person name="Riley R."/>
            <person name="Sitrit Y."/>
            <person name="Stielow J.B."/>
            <person name="Szollosi G."/>
            <person name="Zifcakova L."/>
            <person name="Stursova M."/>
            <person name="Spatafora J.W."/>
            <person name="Tedersoo L."/>
            <person name="Vaario L.M."/>
            <person name="Yamada A."/>
            <person name="Yan M."/>
            <person name="Wang P."/>
            <person name="Xu J."/>
            <person name="Bruns T."/>
            <person name="Baldrian P."/>
            <person name="Vilgalys R."/>
            <person name="Dunand C."/>
            <person name="Henrissat B."/>
            <person name="Grigoriev I.V."/>
            <person name="Hibbett D."/>
            <person name="Nagy L.G."/>
            <person name="Martin F.M."/>
        </authorList>
    </citation>
    <scope>NUCLEOTIDE SEQUENCE</scope>
    <source>
        <strain evidence="1">P2</strain>
    </source>
</reference>
<protein>
    <submittedName>
        <fullName evidence="1">Acyl-CoA N-acyltransferase</fullName>
    </submittedName>
</protein>
<organism evidence="1 2">
    <name type="scientific">Thelephora ganbajun</name>
    <name type="common">Ganba fungus</name>
    <dbReference type="NCBI Taxonomy" id="370292"/>
    <lineage>
        <taxon>Eukaryota</taxon>
        <taxon>Fungi</taxon>
        <taxon>Dikarya</taxon>
        <taxon>Basidiomycota</taxon>
        <taxon>Agaricomycotina</taxon>
        <taxon>Agaricomycetes</taxon>
        <taxon>Thelephorales</taxon>
        <taxon>Thelephoraceae</taxon>
        <taxon>Thelephora</taxon>
    </lineage>
</organism>
<reference evidence="1" key="1">
    <citation type="submission" date="2019-10" db="EMBL/GenBank/DDBJ databases">
        <authorList>
            <consortium name="DOE Joint Genome Institute"/>
            <person name="Kuo A."/>
            <person name="Miyauchi S."/>
            <person name="Kiss E."/>
            <person name="Drula E."/>
            <person name="Kohler A."/>
            <person name="Sanchez-Garcia M."/>
            <person name="Andreopoulos B."/>
            <person name="Barry K.W."/>
            <person name="Bonito G."/>
            <person name="Buee M."/>
            <person name="Carver A."/>
            <person name="Chen C."/>
            <person name="Cichocki N."/>
            <person name="Clum A."/>
            <person name="Culley D."/>
            <person name="Crous P.W."/>
            <person name="Fauchery L."/>
            <person name="Girlanda M."/>
            <person name="Hayes R."/>
            <person name="Keri Z."/>
            <person name="Labutti K."/>
            <person name="Lipzen A."/>
            <person name="Lombard V."/>
            <person name="Magnuson J."/>
            <person name="Maillard F."/>
            <person name="Morin E."/>
            <person name="Murat C."/>
            <person name="Nolan M."/>
            <person name="Ohm R."/>
            <person name="Pangilinan J."/>
            <person name="Pereira M."/>
            <person name="Perotto S."/>
            <person name="Peter M."/>
            <person name="Riley R."/>
            <person name="Sitrit Y."/>
            <person name="Stielow B."/>
            <person name="Szollosi G."/>
            <person name="Zifcakova L."/>
            <person name="Stursova M."/>
            <person name="Spatafora J.W."/>
            <person name="Tedersoo L."/>
            <person name="Vaario L.-M."/>
            <person name="Yamada A."/>
            <person name="Yan M."/>
            <person name="Wang P."/>
            <person name="Xu J."/>
            <person name="Bruns T."/>
            <person name="Baldrian P."/>
            <person name="Vilgalys R."/>
            <person name="Henrissat B."/>
            <person name="Grigoriev I.V."/>
            <person name="Hibbett D."/>
            <person name="Nagy L.G."/>
            <person name="Martin F.M."/>
        </authorList>
    </citation>
    <scope>NUCLEOTIDE SEQUENCE</scope>
    <source>
        <strain evidence="1">P2</strain>
    </source>
</reference>
<evidence type="ECO:0000313" key="1">
    <source>
        <dbReference type="EMBL" id="KAF9653513.1"/>
    </source>
</evidence>
<name>A0ACB6ZW23_THEGA</name>
<dbReference type="EMBL" id="MU117963">
    <property type="protein sequence ID" value="KAF9653513.1"/>
    <property type="molecule type" value="Genomic_DNA"/>
</dbReference>
<proteinExistence type="predicted"/>
<sequence>MTDTFDPNFCFPIKDLENDWVKLTPFNPAVHGDWYWDNTKDHPETYRYLPFGPFDSKEKLFGIVFDGRIQPNRGFIVYAAYDKVLESNPTPAGIIGLLDASPEGLSVEIGFVVAFPRYRRTHLTSNMVGLLLQYCLELPKNGGLGLRRVQWQANAQNAASIRAALRMGFLHEGVKRWERVIPASIGKPNTVEKLPREGDPRRADFGRHTAILGLCWDDWEDGTREKVQELMKPR</sequence>